<comment type="caution">
    <text evidence="2">The sequence shown here is derived from an EMBL/GenBank/DDBJ whole genome shotgun (WGS) entry which is preliminary data.</text>
</comment>
<feature type="chain" id="PRO_5032430289" evidence="1">
    <location>
        <begin position="17"/>
        <end position="266"/>
    </location>
</feature>
<dbReference type="OrthoDB" id="409624at2759"/>
<evidence type="ECO:0000313" key="3">
    <source>
        <dbReference type="Proteomes" id="UP000604046"/>
    </source>
</evidence>
<keyword evidence="3" id="KW-1185">Reference proteome</keyword>
<organism evidence="2 3">
    <name type="scientific">Symbiodinium natans</name>
    <dbReference type="NCBI Taxonomy" id="878477"/>
    <lineage>
        <taxon>Eukaryota</taxon>
        <taxon>Sar</taxon>
        <taxon>Alveolata</taxon>
        <taxon>Dinophyceae</taxon>
        <taxon>Suessiales</taxon>
        <taxon>Symbiodiniaceae</taxon>
        <taxon>Symbiodinium</taxon>
    </lineage>
</organism>
<name>A0A812KH98_9DINO</name>
<dbReference type="Proteomes" id="UP000604046">
    <property type="component" value="Unassembled WGS sequence"/>
</dbReference>
<dbReference type="AlphaFoldDB" id="A0A812KH98"/>
<protein>
    <submittedName>
        <fullName evidence="2">Uncharacterized protein</fullName>
    </submittedName>
</protein>
<reference evidence="2" key="1">
    <citation type="submission" date="2021-02" db="EMBL/GenBank/DDBJ databases">
        <authorList>
            <person name="Dougan E. K."/>
            <person name="Rhodes N."/>
            <person name="Thang M."/>
            <person name="Chan C."/>
        </authorList>
    </citation>
    <scope>NUCLEOTIDE SEQUENCE</scope>
</reference>
<sequence>MKLLSLVVFLAWPVRALIHRGDHASRPVTHLRFLSLIGNEGSGHHSLTPAIHEILGIGGGHDDHTRISEHRAQSFTVLNETEDETQDEAESQVFMFDGEESGQLLMAFLAHDPHRFKTALRNYKHNTLLQQEYSFPTGFQNREPTDKIYDLTKLYQMLHEAGVSRKAVIKYDRDPEDRAESIFRRFPWLFKHGLAESKKSQREFERKIDEHLQNVQKMHVPVLRVSMNELNRTCPVFVHKVSGFLKEHDMIPRDRSQQHMVNLVCK</sequence>
<feature type="signal peptide" evidence="1">
    <location>
        <begin position="1"/>
        <end position="16"/>
    </location>
</feature>
<keyword evidence="1" id="KW-0732">Signal</keyword>
<proteinExistence type="predicted"/>
<dbReference type="EMBL" id="CAJNDS010000669">
    <property type="protein sequence ID" value="CAE7226906.1"/>
    <property type="molecule type" value="Genomic_DNA"/>
</dbReference>
<accession>A0A812KH98</accession>
<evidence type="ECO:0000256" key="1">
    <source>
        <dbReference type="SAM" id="SignalP"/>
    </source>
</evidence>
<evidence type="ECO:0000313" key="2">
    <source>
        <dbReference type="EMBL" id="CAE7226906.1"/>
    </source>
</evidence>
<gene>
    <name evidence="2" type="ORF">SNAT2548_LOCUS8883</name>
</gene>